<evidence type="ECO:0000256" key="5">
    <source>
        <dbReference type="SAM" id="SignalP"/>
    </source>
</evidence>
<dbReference type="Pfam" id="PF13407">
    <property type="entry name" value="Peripla_BP_4"/>
    <property type="match status" value="1"/>
</dbReference>
<evidence type="ECO:0000256" key="2">
    <source>
        <dbReference type="ARBA" id="ARBA00007639"/>
    </source>
</evidence>
<dbReference type="InterPro" id="IPR028082">
    <property type="entry name" value="Peripla_BP_I"/>
</dbReference>
<evidence type="ECO:0000259" key="6">
    <source>
        <dbReference type="Pfam" id="PF13407"/>
    </source>
</evidence>
<dbReference type="GO" id="GO:0030246">
    <property type="term" value="F:carbohydrate binding"/>
    <property type="evidence" value="ECO:0007669"/>
    <property type="project" value="UniProtKB-ARBA"/>
</dbReference>
<comment type="similarity">
    <text evidence="2">Belongs to the bacterial solute-binding protein 2 family.</text>
</comment>
<dbReference type="Gene3D" id="3.40.50.2300">
    <property type="match status" value="2"/>
</dbReference>
<organism evidence="7 8">
    <name type="scientific">Micromonospora cremea</name>
    <dbReference type="NCBI Taxonomy" id="709881"/>
    <lineage>
        <taxon>Bacteria</taxon>
        <taxon>Bacillati</taxon>
        <taxon>Actinomycetota</taxon>
        <taxon>Actinomycetes</taxon>
        <taxon>Micromonosporales</taxon>
        <taxon>Micromonosporaceae</taxon>
        <taxon>Micromonospora</taxon>
    </lineage>
</organism>
<dbReference type="GO" id="GO:0030313">
    <property type="term" value="C:cell envelope"/>
    <property type="evidence" value="ECO:0007669"/>
    <property type="project" value="UniProtKB-SubCell"/>
</dbReference>
<keyword evidence="8" id="KW-1185">Reference proteome</keyword>
<comment type="subcellular location">
    <subcellularLocation>
        <location evidence="1">Cell envelope</location>
    </subcellularLocation>
</comment>
<reference evidence="8" key="1">
    <citation type="submission" date="2016-12" db="EMBL/GenBank/DDBJ databases">
        <authorList>
            <person name="Varghese N."/>
            <person name="Submissions S."/>
        </authorList>
    </citation>
    <scope>NUCLEOTIDE SEQUENCE [LARGE SCALE GENOMIC DNA]</scope>
    <source>
        <strain evidence="8">DSM 45599</strain>
    </source>
</reference>
<dbReference type="CDD" id="cd06316">
    <property type="entry name" value="PBP1_ABC_sugar_binding-like"/>
    <property type="match status" value="1"/>
</dbReference>
<dbReference type="AlphaFoldDB" id="A0A1N5U040"/>
<gene>
    <name evidence="7" type="ORF">SAMN04489832_0507</name>
</gene>
<evidence type="ECO:0000256" key="4">
    <source>
        <dbReference type="SAM" id="MobiDB-lite"/>
    </source>
</evidence>
<evidence type="ECO:0000256" key="3">
    <source>
        <dbReference type="ARBA" id="ARBA00022729"/>
    </source>
</evidence>
<keyword evidence="3 5" id="KW-0732">Signal</keyword>
<evidence type="ECO:0000313" key="8">
    <source>
        <dbReference type="Proteomes" id="UP000185124"/>
    </source>
</evidence>
<accession>A0A1N5U040</accession>
<dbReference type="EMBL" id="FSQT01000001">
    <property type="protein sequence ID" value="SIM54122.1"/>
    <property type="molecule type" value="Genomic_DNA"/>
</dbReference>
<feature type="domain" description="Periplasmic binding protein" evidence="6">
    <location>
        <begin position="85"/>
        <end position="323"/>
    </location>
</feature>
<name>A0A1N5U040_9ACTN</name>
<feature type="signal peptide" evidence="5">
    <location>
        <begin position="1"/>
        <end position="23"/>
    </location>
</feature>
<evidence type="ECO:0000313" key="7">
    <source>
        <dbReference type="EMBL" id="SIM54122.1"/>
    </source>
</evidence>
<dbReference type="PANTHER" id="PTHR46847">
    <property type="entry name" value="D-ALLOSE-BINDING PERIPLASMIC PROTEIN-RELATED"/>
    <property type="match status" value="1"/>
</dbReference>
<dbReference type="PROSITE" id="PS51257">
    <property type="entry name" value="PROKAR_LIPOPROTEIN"/>
    <property type="match status" value="1"/>
</dbReference>
<dbReference type="SUPFAM" id="SSF53822">
    <property type="entry name" value="Periplasmic binding protein-like I"/>
    <property type="match status" value="1"/>
</dbReference>
<dbReference type="InterPro" id="IPR025997">
    <property type="entry name" value="SBP_2_dom"/>
</dbReference>
<feature type="region of interest" description="Disordered" evidence="4">
    <location>
        <begin position="28"/>
        <end position="58"/>
    </location>
</feature>
<evidence type="ECO:0000256" key="1">
    <source>
        <dbReference type="ARBA" id="ARBA00004196"/>
    </source>
</evidence>
<protein>
    <submittedName>
        <fullName evidence="7">Ribose transport system substrate-binding protein</fullName>
    </submittedName>
</protein>
<proteinExistence type="inferred from homology"/>
<dbReference type="Proteomes" id="UP000185124">
    <property type="component" value="Unassembled WGS sequence"/>
</dbReference>
<feature type="chain" id="PRO_5012997840" evidence="5">
    <location>
        <begin position="24"/>
        <end position="372"/>
    </location>
</feature>
<dbReference type="OrthoDB" id="1957427at2"/>
<dbReference type="PANTHER" id="PTHR46847:SF1">
    <property type="entry name" value="D-ALLOSE-BINDING PERIPLASMIC PROTEIN-RELATED"/>
    <property type="match status" value="1"/>
</dbReference>
<dbReference type="STRING" id="709881.SAMN04489832_0507"/>
<sequence>MKLTRRRGAALGAICALALLVSACSNETSSDGGGASSGPRTEPSLSFVGPGGETPTAADQLSLTPEEQQKVKDGNYSAAFVWHEGSALTKAVESGVRKEFDQLGIKVLASTSAEFDAARQANNVQTVLALKPDLIVTIAVDPTAAAAAFKPAVDAGVKLVVMTTPPKDYKAGEQIVGIVTADLTAFGKANAEMLGKALGGKGKVGYIYHDADFWFTNQRDKAFKDWLGYLYPDIKIVEETGFSDPARTEDIATAMLTRHSDLNGVYVAWATAAEGVLAATRQQGRTDVKIVTNDLEANLAADMVKGGNIAGVVANGSTRLGQNLGIVAAYGLIGKKAPELVVGSPMAATKENIAEAWRDDYGQEPPAEVRGN</sequence>